<evidence type="ECO:0000313" key="3">
    <source>
        <dbReference type="Proteomes" id="UP000735302"/>
    </source>
</evidence>
<evidence type="ECO:0000256" key="1">
    <source>
        <dbReference type="SAM" id="MobiDB-lite"/>
    </source>
</evidence>
<organism evidence="2 3">
    <name type="scientific">Plakobranchus ocellatus</name>
    <dbReference type="NCBI Taxonomy" id="259542"/>
    <lineage>
        <taxon>Eukaryota</taxon>
        <taxon>Metazoa</taxon>
        <taxon>Spiralia</taxon>
        <taxon>Lophotrochozoa</taxon>
        <taxon>Mollusca</taxon>
        <taxon>Gastropoda</taxon>
        <taxon>Heterobranchia</taxon>
        <taxon>Euthyneura</taxon>
        <taxon>Panpulmonata</taxon>
        <taxon>Sacoglossa</taxon>
        <taxon>Placobranchoidea</taxon>
        <taxon>Plakobranchidae</taxon>
        <taxon>Plakobranchus</taxon>
    </lineage>
</organism>
<protein>
    <submittedName>
        <fullName evidence="2">Uncharacterized protein</fullName>
    </submittedName>
</protein>
<reference evidence="2 3" key="1">
    <citation type="journal article" date="2021" name="Elife">
        <title>Chloroplast acquisition without the gene transfer in kleptoplastic sea slugs, Plakobranchus ocellatus.</title>
        <authorList>
            <person name="Maeda T."/>
            <person name="Takahashi S."/>
            <person name="Yoshida T."/>
            <person name="Shimamura S."/>
            <person name="Takaki Y."/>
            <person name="Nagai Y."/>
            <person name="Toyoda A."/>
            <person name="Suzuki Y."/>
            <person name="Arimoto A."/>
            <person name="Ishii H."/>
            <person name="Satoh N."/>
            <person name="Nishiyama T."/>
            <person name="Hasebe M."/>
            <person name="Maruyama T."/>
            <person name="Minagawa J."/>
            <person name="Obokata J."/>
            <person name="Shigenobu S."/>
        </authorList>
    </citation>
    <scope>NUCLEOTIDE SEQUENCE [LARGE SCALE GENOMIC DNA]</scope>
</reference>
<gene>
    <name evidence="2" type="ORF">PoB_004851200</name>
</gene>
<name>A0AAV4BSP8_9GAST</name>
<dbReference type="AlphaFoldDB" id="A0AAV4BSP8"/>
<evidence type="ECO:0000313" key="2">
    <source>
        <dbReference type="EMBL" id="GFO22007.1"/>
    </source>
</evidence>
<feature type="region of interest" description="Disordered" evidence="1">
    <location>
        <begin position="34"/>
        <end position="77"/>
    </location>
</feature>
<dbReference type="Proteomes" id="UP000735302">
    <property type="component" value="Unassembled WGS sequence"/>
</dbReference>
<accession>A0AAV4BSP8</accession>
<dbReference type="EMBL" id="BLXT01005315">
    <property type="protein sequence ID" value="GFO22007.1"/>
    <property type="molecule type" value="Genomic_DNA"/>
</dbReference>
<keyword evidence="3" id="KW-1185">Reference proteome</keyword>
<comment type="caution">
    <text evidence="2">The sequence shown here is derived from an EMBL/GenBank/DDBJ whole genome shotgun (WGS) entry which is preliminary data.</text>
</comment>
<proteinExistence type="predicted"/>
<feature type="compositionally biased region" description="Acidic residues" evidence="1">
    <location>
        <begin position="46"/>
        <end position="68"/>
    </location>
</feature>
<sequence>MKSLMSSLSFHICQWNMVFHIHWKQLETWTRRSQPPLPHLRQSTPVEEDREDENGSAAESEADEDDQGQEIPIVSDESVPTAIKTLSQYFMQKTWLMIF</sequence>